<comment type="caution">
    <text evidence="12">Lacks conserved residue(s) required for the propagation of feature annotation.</text>
</comment>
<comment type="function">
    <text evidence="10">Functions as an androgen transport protein, but may also be involved in receptor mediated processes. Each dimer binds one molecule of steroid. Specific for 5-alpha-dihydrotestosterone, testosterone, and 17-beta-estradiol. Regulates the plasma metabolic clearance rate of steroid hormones by controlling their plasma concentration.</text>
</comment>
<proteinExistence type="predicted"/>
<dbReference type="GO" id="GO:0005496">
    <property type="term" value="F:steroid binding"/>
    <property type="evidence" value="ECO:0007669"/>
    <property type="project" value="UniProtKB-KW"/>
</dbReference>
<evidence type="ECO:0000256" key="13">
    <source>
        <dbReference type="SAM" id="MobiDB-lite"/>
    </source>
</evidence>
<evidence type="ECO:0000256" key="11">
    <source>
        <dbReference type="ARBA" id="ARBA00040510"/>
    </source>
</evidence>
<dbReference type="PANTHER" id="PTHR24040:SF3">
    <property type="entry name" value="SEX HORMONE-BINDING GLOBULIN"/>
    <property type="match status" value="1"/>
</dbReference>
<evidence type="ECO:0000256" key="1">
    <source>
        <dbReference type="ARBA" id="ARBA00004613"/>
    </source>
</evidence>
<keyword evidence="9" id="KW-0325">Glycoprotein</keyword>
<dbReference type="PANTHER" id="PTHR24040">
    <property type="entry name" value="LAMININ G-LIKE DOMAIN-CONTAINING PROTEIN"/>
    <property type="match status" value="1"/>
</dbReference>
<dbReference type="SMART" id="SM00282">
    <property type="entry name" value="LamG"/>
    <property type="match status" value="1"/>
</dbReference>
<accession>A0A836A8U6</accession>
<dbReference type="Pfam" id="PF00054">
    <property type="entry name" value="Laminin_G_1"/>
    <property type="match status" value="1"/>
</dbReference>
<sequence length="463" mass="49827">MAGSEAVGAPRAGKLKLDSGYCGERGSLCRATFNPPTTMWKAAFPYAFAPESLEAKRGPQLIMVSRGPLAIWHGLLLLLLLPLPSHGGPALRPPLPSQTTEDSPALHLSNGPGQEPVTIMTFNLTKITKISSSFEFRTWDPEGVIFYGDTNPKNDWFMLGLRDGRPEIQLHNHWAQLTVSAGPRLDDGRWHQMEVKIHGDSLLLRVDGVEVLRLRQVFGQLANNSQLIMRIALGGLLFPASDLRLPLVPALDACLRQDDWLDQQAQTSASVPTSVRSCAVESQPGIFFPPGTGAEFGLQEIPQPHAEPWAFSLDLALQLAAGSGRLLALGTPENPSWLSIHLQDQKVVLSSGSGPGLDLPLVLGLPLQLKLTVSGVVLSQGAKKEILALPPTGPGSLLDLWVQPQGRLFLGALPGDTASASFCLDGLWAQGQSLDMDRAQSRSLNIWTHSCPQNPGNGSDTTH</sequence>
<evidence type="ECO:0000313" key="16">
    <source>
        <dbReference type="Proteomes" id="UP000664991"/>
    </source>
</evidence>
<evidence type="ECO:0000256" key="9">
    <source>
        <dbReference type="ARBA" id="ARBA00023180"/>
    </source>
</evidence>
<dbReference type="PROSITE" id="PS50025">
    <property type="entry name" value="LAM_G_DOMAIN"/>
    <property type="match status" value="1"/>
</dbReference>
<feature type="domain" description="Laminin G" evidence="14">
    <location>
        <begin position="106"/>
        <end position="278"/>
    </location>
</feature>
<keyword evidence="4" id="KW-0754">Steroid-binding</keyword>
<protein>
    <recommendedName>
        <fullName evidence="11">Sex hormone-binding globulin</fullName>
    </recommendedName>
</protein>
<comment type="subunit">
    <text evidence="2">Homodimer.</text>
</comment>
<name>A0A836A8U6_SHEEP</name>
<dbReference type="InterPro" id="IPR051145">
    <property type="entry name" value="GAS-SHBG-PROS"/>
</dbReference>
<feature type="region of interest" description="Disordered" evidence="13">
    <location>
        <begin position="91"/>
        <end position="114"/>
    </location>
</feature>
<dbReference type="Proteomes" id="UP000664991">
    <property type="component" value="Unassembled WGS sequence"/>
</dbReference>
<dbReference type="InterPro" id="IPR001791">
    <property type="entry name" value="Laminin_G"/>
</dbReference>
<dbReference type="SUPFAM" id="SSF49899">
    <property type="entry name" value="Concanavalin A-like lectins/glucanases"/>
    <property type="match status" value="2"/>
</dbReference>
<keyword evidence="3" id="KW-0964">Secreted</keyword>
<dbReference type="FunFam" id="2.60.120.200:FF:000107">
    <property type="entry name" value="Sex hormone-binding globulin"/>
    <property type="match status" value="1"/>
</dbReference>
<evidence type="ECO:0000256" key="6">
    <source>
        <dbReference type="ARBA" id="ARBA00022737"/>
    </source>
</evidence>
<keyword evidence="8" id="KW-1015">Disulfide bond</keyword>
<dbReference type="GO" id="GO:0005576">
    <property type="term" value="C:extracellular region"/>
    <property type="evidence" value="ECO:0007669"/>
    <property type="project" value="UniProtKB-SubCell"/>
</dbReference>
<comment type="caution">
    <text evidence="15">The sequence shown here is derived from an EMBL/GenBank/DDBJ whole genome shotgun (WGS) entry which is preliminary data.</text>
</comment>
<dbReference type="EMBL" id="JAEMGP010000011">
    <property type="protein sequence ID" value="KAG5203496.1"/>
    <property type="molecule type" value="Genomic_DNA"/>
</dbReference>
<evidence type="ECO:0000256" key="5">
    <source>
        <dbReference type="ARBA" id="ARBA00022729"/>
    </source>
</evidence>
<keyword evidence="7" id="KW-0446">Lipid-binding</keyword>
<evidence type="ECO:0000256" key="4">
    <source>
        <dbReference type="ARBA" id="ARBA00022665"/>
    </source>
</evidence>
<organism evidence="15 16">
    <name type="scientific">Ovis aries</name>
    <name type="common">Sheep</name>
    <dbReference type="NCBI Taxonomy" id="9940"/>
    <lineage>
        <taxon>Eukaryota</taxon>
        <taxon>Metazoa</taxon>
        <taxon>Chordata</taxon>
        <taxon>Craniata</taxon>
        <taxon>Vertebrata</taxon>
        <taxon>Euteleostomi</taxon>
        <taxon>Mammalia</taxon>
        <taxon>Eutheria</taxon>
        <taxon>Laurasiatheria</taxon>
        <taxon>Artiodactyla</taxon>
        <taxon>Ruminantia</taxon>
        <taxon>Pecora</taxon>
        <taxon>Bovidae</taxon>
        <taxon>Caprinae</taxon>
        <taxon>Ovis</taxon>
    </lineage>
</organism>
<dbReference type="AlphaFoldDB" id="A0A836A8U6"/>
<evidence type="ECO:0000256" key="3">
    <source>
        <dbReference type="ARBA" id="ARBA00022525"/>
    </source>
</evidence>
<dbReference type="InterPro" id="IPR013320">
    <property type="entry name" value="ConA-like_dom_sf"/>
</dbReference>
<reference evidence="15 16" key="1">
    <citation type="submission" date="2020-12" db="EMBL/GenBank/DDBJ databases">
        <title>De novo assembly of Tibetan sheep genome.</title>
        <authorList>
            <person name="Li X."/>
        </authorList>
    </citation>
    <scope>NUCLEOTIDE SEQUENCE [LARGE SCALE GENOMIC DNA]</scope>
    <source>
        <tissue evidence="15">Heart</tissue>
    </source>
</reference>
<evidence type="ECO:0000256" key="2">
    <source>
        <dbReference type="ARBA" id="ARBA00011738"/>
    </source>
</evidence>
<evidence type="ECO:0000256" key="8">
    <source>
        <dbReference type="ARBA" id="ARBA00023157"/>
    </source>
</evidence>
<keyword evidence="5" id="KW-0732">Signal</keyword>
<comment type="subcellular location">
    <subcellularLocation>
        <location evidence="1">Secreted</location>
    </subcellularLocation>
</comment>
<dbReference type="Gene3D" id="2.60.120.200">
    <property type="match status" value="1"/>
</dbReference>
<evidence type="ECO:0000256" key="7">
    <source>
        <dbReference type="ARBA" id="ARBA00023121"/>
    </source>
</evidence>
<gene>
    <name evidence="15" type="ORF">JEQ12_003079</name>
</gene>
<evidence type="ECO:0000256" key="12">
    <source>
        <dbReference type="PROSITE-ProRule" id="PRU00122"/>
    </source>
</evidence>
<evidence type="ECO:0000256" key="10">
    <source>
        <dbReference type="ARBA" id="ARBA00037620"/>
    </source>
</evidence>
<evidence type="ECO:0000259" key="14">
    <source>
        <dbReference type="PROSITE" id="PS50025"/>
    </source>
</evidence>
<dbReference type="CDD" id="cd00110">
    <property type="entry name" value="LamG"/>
    <property type="match status" value="1"/>
</dbReference>
<evidence type="ECO:0000313" key="15">
    <source>
        <dbReference type="EMBL" id="KAG5203496.1"/>
    </source>
</evidence>
<keyword evidence="6" id="KW-0677">Repeat</keyword>